<proteinExistence type="predicted"/>
<dbReference type="PANTHER" id="PTHR42905">
    <property type="entry name" value="PHOSPHOENOLPYRUVATE CARBOXYLASE"/>
    <property type="match status" value="1"/>
</dbReference>
<dbReference type="InterPro" id="IPR015813">
    <property type="entry name" value="Pyrv/PenolPyrv_kinase-like_dom"/>
</dbReference>
<evidence type="ECO:0000313" key="2">
    <source>
        <dbReference type="Proteomes" id="UP000245911"/>
    </source>
</evidence>
<name>A0A2T8HRP0_9RHOB</name>
<gene>
    <name evidence="1" type="ORF">DDE20_13280</name>
</gene>
<evidence type="ECO:0000313" key="1">
    <source>
        <dbReference type="EMBL" id="PVH28090.1"/>
    </source>
</evidence>
<dbReference type="SUPFAM" id="SSF51621">
    <property type="entry name" value="Phosphoenolpyruvate/pyruvate domain"/>
    <property type="match status" value="1"/>
</dbReference>
<organism evidence="1 2">
    <name type="scientific">Pararhodobacter oceanensis</name>
    <dbReference type="NCBI Taxonomy" id="2172121"/>
    <lineage>
        <taxon>Bacteria</taxon>
        <taxon>Pseudomonadati</taxon>
        <taxon>Pseudomonadota</taxon>
        <taxon>Alphaproteobacteria</taxon>
        <taxon>Rhodobacterales</taxon>
        <taxon>Paracoccaceae</taxon>
        <taxon>Pararhodobacter</taxon>
    </lineage>
</organism>
<protein>
    <submittedName>
        <fullName evidence="1">Carboxyvinyl-carboxyphosphonate phosphorylmutase</fullName>
    </submittedName>
</protein>
<dbReference type="GO" id="GO:0016833">
    <property type="term" value="F:oxo-acid-lyase activity"/>
    <property type="evidence" value="ECO:0007669"/>
    <property type="project" value="UniProtKB-ARBA"/>
</dbReference>
<dbReference type="PANTHER" id="PTHR42905:SF5">
    <property type="entry name" value="CARBOXYVINYL-CARBOXYPHOSPHONATE PHOSPHORYLMUTASE, CHLOROPLASTIC"/>
    <property type="match status" value="1"/>
</dbReference>
<dbReference type="Gene3D" id="3.20.20.60">
    <property type="entry name" value="Phosphoenolpyruvate-binding domains"/>
    <property type="match status" value="1"/>
</dbReference>
<dbReference type="Pfam" id="PF13714">
    <property type="entry name" value="PEP_mutase"/>
    <property type="match status" value="1"/>
</dbReference>
<dbReference type="RefSeq" id="WP_116559006.1">
    <property type="nucleotide sequence ID" value="NZ_QDKM01000006.1"/>
</dbReference>
<comment type="caution">
    <text evidence="1">The sequence shown here is derived from an EMBL/GenBank/DDBJ whole genome shotgun (WGS) entry which is preliminary data.</text>
</comment>
<dbReference type="OrthoDB" id="8629576at2"/>
<dbReference type="Proteomes" id="UP000245911">
    <property type="component" value="Unassembled WGS sequence"/>
</dbReference>
<dbReference type="CDD" id="cd00377">
    <property type="entry name" value="ICL_PEPM"/>
    <property type="match status" value="1"/>
</dbReference>
<dbReference type="PROSITE" id="PS00161">
    <property type="entry name" value="ISOCITRATE_LYASE"/>
    <property type="match status" value="1"/>
</dbReference>
<dbReference type="InterPro" id="IPR039556">
    <property type="entry name" value="ICL/PEPM"/>
</dbReference>
<dbReference type="InterPro" id="IPR040442">
    <property type="entry name" value="Pyrv_kinase-like_dom_sf"/>
</dbReference>
<reference evidence="1 2" key="1">
    <citation type="submission" date="2018-04" db="EMBL/GenBank/DDBJ databases">
        <title>Pararhodobacter oceanense sp. nov., isolated from marine intertidal sediment.</title>
        <authorList>
            <person name="Wang X.-L."/>
            <person name="Du Z.-J."/>
        </authorList>
    </citation>
    <scope>NUCLEOTIDE SEQUENCE [LARGE SCALE GENOMIC DNA]</scope>
    <source>
        <strain evidence="1 2">AM505</strain>
    </source>
</reference>
<dbReference type="AlphaFoldDB" id="A0A2T8HRP0"/>
<dbReference type="EMBL" id="QDKM01000006">
    <property type="protein sequence ID" value="PVH28090.1"/>
    <property type="molecule type" value="Genomic_DNA"/>
</dbReference>
<accession>A0A2T8HRP0</accession>
<sequence>MPISLKQRLTQGPTLMAPGVYDGVSARLAAQAGFEALYMTGFGVSGASLGMPDIGLMSATEMAERARALAEAAAPLPLIADGDTGHGGVLNVARLVRLYEQAGVACIQLEDQVFPKRCGHMASKAVIGIEDAAAKIAAAVAARCSPEFLIMARTDARAPHGLDEALRRGEAFLQAGADILFIEAPQSLAELQRVAAHFKGVPLVANMVEDGKTPYLSAAELSEMGFALAIYPVSALLAVSSLLRDVYQQMQTAGRLPAEVPRLGFDAYNRAMGLGDLIPSALSDDT</sequence>
<dbReference type="InterPro" id="IPR018523">
    <property type="entry name" value="Isocitrate_lyase_ph_CS"/>
</dbReference>
<keyword evidence="2" id="KW-1185">Reference proteome</keyword>